<comment type="similarity">
    <text evidence="4">Belongs to the SIMIBI class G3E GTPase family. ZNG1 subfamily.</text>
</comment>
<keyword evidence="3" id="KW-0143">Chaperone</keyword>
<dbReference type="GO" id="GO:0000166">
    <property type="term" value="F:nucleotide binding"/>
    <property type="evidence" value="ECO:0007669"/>
    <property type="project" value="UniProtKB-KW"/>
</dbReference>
<evidence type="ECO:0000256" key="2">
    <source>
        <dbReference type="ARBA" id="ARBA00022801"/>
    </source>
</evidence>
<dbReference type="SMART" id="SM00833">
    <property type="entry name" value="CobW_C"/>
    <property type="match status" value="1"/>
</dbReference>
<keyword evidence="8" id="KW-1185">Reference proteome</keyword>
<dbReference type="InterPro" id="IPR051316">
    <property type="entry name" value="Zinc-reg_GTPase_activator"/>
</dbReference>
<sequence length="332" mass="37469">MEETCLRKIPSYIITGFLGSGKTTILQKILDYCRKKSLKPAIVLNEIGDINVEQGLFQDNQVLEMLNGCICCSIQGDFTRELHSFLLSLDEKDVPDVIFIEGTGIANPLEIVDGLTDPLLIECIDLFSIVNIIDASKYLEYQSIFSSSKEVRSVLKAQVTTSSFIIVNKVDLVTEKVKEKVLKKVTSQKRGETPLVEASYGEVDINQLLEQRFVINRKGEDTCGCSSDHSCDEHIGHHHNHSFQAVKIEVPKPVERIKLEKWLKQLPETIIRGKGIIQLTETVGSFQFQFASKQLHLNRVKELPKIDPCLILIGVDINSSEIRQSFHQEFIK</sequence>
<dbReference type="GO" id="GO:0005737">
    <property type="term" value="C:cytoplasm"/>
    <property type="evidence" value="ECO:0007669"/>
    <property type="project" value="TreeGrafter"/>
</dbReference>
<dbReference type="Proteomes" id="UP000290649">
    <property type="component" value="Unassembled WGS sequence"/>
</dbReference>
<dbReference type="PANTHER" id="PTHR13748:SF62">
    <property type="entry name" value="COBW DOMAIN-CONTAINING PROTEIN"/>
    <property type="match status" value="1"/>
</dbReference>
<evidence type="ECO:0000256" key="1">
    <source>
        <dbReference type="ARBA" id="ARBA00022741"/>
    </source>
</evidence>
<evidence type="ECO:0000256" key="4">
    <source>
        <dbReference type="ARBA" id="ARBA00034320"/>
    </source>
</evidence>
<dbReference type="InterPro" id="IPR036627">
    <property type="entry name" value="CobW-likC_sf"/>
</dbReference>
<dbReference type="Pfam" id="PF07683">
    <property type="entry name" value="CobW_C"/>
    <property type="match status" value="1"/>
</dbReference>
<dbReference type="OrthoDB" id="9808822at2"/>
<evidence type="ECO:0000313" key="7">
    <source>
        <dbReference type="EMBL" id="RXJ03825.1"/>
    </source>
</evidence>
<evidence type="ECO:0000313" key="8">
    <source>
        <dbReference type="Proteomes" id="UP000290649"/>
    </source>
</evidence>
<keyword evidence="1" id="KW-0547">Nucleotide-binding</keyword>
<dbReference type="PANTHER" id="PTHR13748">
    <property type="entry name" value="COBW-RELATED"/>
    <property type="match status" value="1"/>
</dbReference>
<gene>
    <name evidence="7" type="ORF">DS745_00075</name>
</gene>
<dbReference type="InterPro" id="IPR027417">
    <property type="entry name" value="P-loop_NTPase"/>
</dbReference>
<accession>A0A4V1LGT2</accession>
<proteinExistence type="inferred from homology"/>
<evidence type="ECO:0000256" key="5">
    <source>
        <dbReference type="ARBA" id="ARBA00049117"/>
    </source>
</evidence>
<organism evidence="7 8">
    <name type="scientific">Anaerobacillus alkaliphilus</name>
    <dbReference type="NCBI Taxonomy" id="1548597"/>
    <lineage>
        <taxon>Bacteria</taxon>
        <taxon>Bacillati</taxon>
        <taxon>Bacillota</taxon>
        <taxon>Bacilli</taxon>
        <taxon>Bacillales</taxon>
        <taxon>Bacillaceae</taxon>
        <taxon>Anaerobacillus</taxon>
    </lineage>
</organism>
<comment type="catalytic activity">
    <reaction evidence="5">
        <text>GTP + H2O = GDP + phosphate + H(+)</text>
        <dbReference type="Rhea" id="RHEA:19669"/>
        <dbReference type="ChEBI" id="CHEBI:15377"/>
        <dbReference type="ChEBI" id="CHEBI:15378"/>
        <dbReference type="ChEBI" id="CHEBI:37565"/>
        <dbReference type="ChEBI" id="CHEBI:43474"/>
        <dbReference type="ChEBI" id="CHEBI:58189"/>
    </reaction>
    <physiologicalReaction direction="left-to-right" evidence="5">
        <dbReference type="Rhea" id="RHEA:19670"/>
    </physiologicalReaction>
</comment>
<dbReference type="AlphaFoldDB" id="A0A4V1LGT2"/>
<dbReference type="InterPro" id="IPR011629">
    <property type="entry name" value="CobW-like_C"/>
</dbReference>
<comment type="caution">
    <text evidence="7">The sequence shown here is derived from an EMBL/GenBank/DDBJ whole genome shotgun (WGS) entry which is preliminary data.</text>
</comment>
<dbReference type="Pfam" id="PF02492">
    <property type="entry name" value="cobW"/>
    <property type="match status" value="1"/>
</dbReference>
<dbReference type="SUPFAM" id="SSF90002">
    <property type="entry name" value="Hypothetical protein YjiA, C-terminal domain"/>
    <property type="match status" value="1"/>
</dbReference>
<reference evidence="7 8" key="1">
    <citation type="journal article" date="2019" name="Int. J. Syst. Evol. Microbiol.">
        <title>Anaerobacillus alkaliphilus sp. nov., a novel alkaliphilic and moderately halophilic bacterium.</title>
        <authorList>
            <person name="Borsodi A.K."/>
            <person name="Aszalos J.M."/>
            <person name="Bihari P."/>
            <person name="Nagy I."/>
            <person name="Schumann P."/>
            <person name="Sproer C."/>
            <person name="Kovacs A.L."/>
            <person name="Boka K."/>
            <person name="Dobosy P."/>
            <person name="Ovari M."/>
            <person name="Szili-Kovacs T."/>
            <person name="Toth E."/>
        </authorList>
    </citation>
    <scope>NUCLEOTIDE SEQUENCE [LARGE SCALE GENOMIC DNA]</scope>
    <source>
        <strain evidence="7 8">B16-10</strain>
    </source>
</reference>
<name>A0A4V1LGT2_9BACI</name>
<protein>
    <submittedName>
        <fullName evidence="7">GTP-binding protein</fullName>
    </submittedName>
</protein>
<dbReference type="Gene3D" id="3.30.1220.10">
    <property type="entry name" value="CobW-like, C-terminal domain"/>
    <property type="match status" value="1"/>
</dbReference>
<dbReference type="Gene3D" id="3.40.50.300">
    <property type="entry name" value="P-loop containing nucleotide triphosphate hydrolases"/>
    <property type="match status" value="1"/>
</dbReference>
<evidence type="ECO:0000256" key="3">
    <source>
        <dbReference type="ARBA" id="ARBA00023186"/>
    </source>
</evidence>
<evidence type="ECO:0000259" key="6">
    <source>
        <dbReference type="SMART" id="SM00833"/>
    </source>
</evidence>
<dbReference type="InterPro" id="IPR003495">
    <property type="entry name" value="CobW/HypB/UreG_nucleotide-bd"/>
</dbReference>
<dbReference type="EMBL" id="QOUX01000001">
    <property type="protein sequence ID" value="RXJ03825.1"/>
    <property type="molecule type" value="Genomic_DNA"/>
</dbReference>
<dbReference type="SUPFAM" id="SSF52540">
    <property type="entry name" value="P-loop containing nucleoside triphosphate hydrolases"/>
    <property type="match status" value="1"/>
</dbReference>
<keyword evidence="2" id="KW-0378">Hydrolase</keyword>
<feature type="domain" description="CobW C-terminal" evidence="6">
    <location>
        <begin position="243"/>
        <end position="330"/>
    </location>
</feature>
<dbReference type="GO" id="GO:0016787">
    <property type="term" value="F:hydrolase activity"/>
    <property type="evidence" value="ECO:0007669"/>
    <property type="project" value="UniProtKB-KW"/>
</dbReference>